<name>A0AAV4LLU4_BABCB</name>
<dbReference type="EMBL" id="BPLF01000001">
    <property type="protein sequence ID" value="GIX60894.1"/>
    <property type="molecule type" value="Genomic_DNA"/>
</dbReference>
<comment type="caution">
    <text evidence="1">The sequence shown here is derived from an EMBL/GenBank/DDBJ whole genome shotgun (WGS) entry which is preliminary data.</text>
</comment>
<evidence type="ECO:0000313" key="1">
    <source>
        <dbReference type="EMBL" id="GIX60894.1"/>
    </source>
</evidence>
<dbReference type="AlphaFoldDB" id="A0AAV4LLU4"/>
<evidence type="ECO:0000313" key="2">
    <source>
        <dbReference type="Proteomes" id="UP001497744"/>
    </source>
</evidence>
<organism evidence="1 2">
    <name type="scientific">Babesia caballi</name>
    <dbReference type="NCBI Taxonomy" id="5871"/>
    <lineage>
        <taxon>Eukaryota</taxon>
        <taxon>Sar</taxon>
        <taxon>Alveolata</taxon>
        <taxon>Apicomplexa</taxon>
        <taxon>Aconoidasida</taxon>
        <taxon>Piroplasmida</taxon>
        <taxon>Babesiidae</taxon>
        <taxon>Babesia</taxon>
    </lineage>
</organism>
<dbReference type="Proteomes" id="UP001497744">
    <property type="component" value="Unassembled WGS sequence"/>
</dbReference>
<gene>
    <name evidence="1" type="ORF">BcabD6B2_03290</name>
</gene>
<keyword evidence="2" id="KW-1185">Reference proteome</keyword>
<dbReference type="RefSeq" id="XP_067712965.1">
    <property type="nucleotide sequence ID" value="XM_067856864.1"/>
</dbReference>
<dbReference type="GeneID" id="94192377"/>
<proteinExistence type="predicted"/>
<sequence length="257" mass="27849">MRAMQLGRKGDVTGLDQAGHQRRRTLDAVHEGGGVAWEAEVDHVISGNIQTTSEKVGADQNDNVLRPVAGSEVVVEAGRYQVAARKPFVQHRAGRLQAAVVEGRGNVDKLARGRLTVRTFLVLHQRVVQAWARADHAEAPRGEDVVEEELRGSDHDVAAAVLDHGVGHHRPPNELDAAGHQAIDGVARARQWQCAGCCGGARSAHEVPFATSHVHRDRLNDLFGDLDSRNSADHRTLVLEAQAERAGQSGEVVECMR</sequence>
<reference evidence="1 2" key="1">
    <citation type="submission" date="2021-06" db="EMBL/GenBank/DDBJ databases">
        <title>Genome sequence of Babesia caballi.</title>
        <authorList>
            <person name="Yamagishi J."/>
            <person name="Kidaka T."/>
            <person name="Ochi A."/>
        </authorList>
    </citation>
    <scope>NUCLEOTIDE SEQUENCE [LARGE SCALE GENOMIC DNA]</scope>
    <source>
        <strain evidence="1">USDA-D6B2</strain>
    </source>
</reference>
<accession>A0AAV4LLU4</accession>
<protein>
    <submittedName>
        <fullName evidence="1">Phosphate acetyltransferase</fullName>
    </submittedName>
</protein>